<dbReference type="EMBL" id="VOOS01000002">
    <property type="protein sequence ID" value="TXB65867.1"/>
    <property type="molecule type" value="Genomic_DNA"/>
</dbReference>
<name>A0A5C6RUV3_9FLAO</name>
<dbReference type="AlphaFoldDB" id="A0A5C6RUV3"/>
<dbReference type="PIRSF" id="PIRSF028451">
    <property type="entry name" value="UCP028451"/>
    <property type="match status" value="1"/>
</dbReference>
<evidence type="ECO:0000313" key="1">
    <source>
        <dbReference type="EMBL" id="TXB65867.1"/>
    </source>
</evidence>
<reference evidence="1 2" key="1">
    <citation type="submission" date="2019-08" db="EMBL/GenBank/DDBJ databases">
        <title>Genome of Vicingus serpentipes NCIMB 15042.</title>
        <authorList>
            <person name="Bowman J.P."/>
        </authorList>
    </citation>
    <scope>NUCLEOTIDE SEQUENCE [LARGE SCALE GENOMIC DNA]</scope>
    <source>
        <strain evidence="1 2">NCIMB 15042</strain>
    </source>
</reference>
<protein>
    <submittedName>
        <fullName evidence="1">DUF2461 domain-containing protein</fullName>
    </submittedName>
</protein>
<dbReference type="Pfam" id="PF09365">
    <property type="entry name" value="DUF2461"/>
    <property type="match status" value="1"/>
</dbReference>
<dbReference type="RefSeq" id="WP_147099116.1">
    <property type="nucleotide sequence ID" value="NZ_VOOS01000002.1"/>
</dbReference>
<dbReference type="NCBIfam" id="TIGR02453">
    <property type="entry name" value="TIGR02453 family protein"/>
    <property type="match status" value="1"/>
</dbReference>
<dbReference type="PANTHER" id="PTHR36452">
    <property type="entry name" value="CHROMOSOME 12, WHOLE GENOME SHOTGUN SEQUENCE"/>
    <property type="match status" value="1"/>
</dbReference>
<sequence>MAAITKANFDFLKTLQKNNNREWFNENKDLYLTQHQETIAFADAVLSEMQKHDNIETPTGKKSLMRIYKDVRFSKDKSPYKTNWGGGFKRATKLLRGGYYFHIQPGACFVGGGFWSPESADLLKIRKDISSNPDELRNIINSKAFKSVFGTLQGEKLKTCPKGFDKEDPALDLLQYKQFLISKSFTDKEVMAPDFYKVASDTFKAMRPFFDYMSYVLTTDENGETLKDL</sequence>
<dbReference type="OrthoDB" id="9794241at2"/>
<gene>
    <name evidence="1" type="ORF">FRY74_04670</name>
</gene>
<comment type="caution">
    <text evidence="1">The sequence shown here is derived from an EMBL/GenBank/DDBJ whole genome shotgun (WGS) entry which is preliminary data.</text>
</comment>
<evidence type="ECO:0000313" key="2">
    <source>
        <dbReference type="Proteomes" id="UP000321721"/>
    </source>
</evidence>
<keyword evidence="2" id="KW-1185">Reference proteome</keyword>
<dbReference type="InterPro" id="IPR015996">
    <property type="entry name" value="UCP028451"/>
</dbReference>
<dbReference type="InterPro" id="IPR012808">
    <property type="entry name" value="CHP02453"/>
</dbReference>
<dbReference type="PANTHER" id="PTHR36452:SF1">
    <property type="entry name" value="DUF2461 DOMAIN-CONTAINING PROTEIN"/>
    <property type="match status" value="1"/>
</dbReference>
<dbReference type="Proteomes" id="UP000321721">
    <property type="component" value="Unassembled WGS sequence"/>
</dbReference>
<accession>A0A5C6RUV3</accession>
<organism evidence="1 2">
    <name type="scientific">Vicingus serpentipes</name>
    <dbReference type="NCBI Taxonomy" id="1926625"/>
    <lineage>
        <taxon>Bacteria</taxon>
        <taxon>Pseudomonadati</taxon>
        <taxon>Bacteroidota</taxon>
        <taxon>Flavobacteriia</taxon>
        <taxon>Flavobacteriales</taxon>
        <taxon>Vicingaceae</taxon>
        <taxon>Vicingus</taxon>
    </lineage>
</organism>
<proteinExistence type="predicted"/>